<name>A0A917D3Y2_9NOCA</name>
<accession>A0A917D3Y2</accession>
<feature type="transmembrane region" description="Helical" evidence="1">
    <location>
        <begin position="23"/>
        <end position="46"/>
    </location>
</feature>
<organism evidence="2 3">
    <name type="scientific">Rhodococcoides trifolii</name>
    <dbReference type="NCBI Taxonomy" id="908250"/>
    <lineage>
        <taxon>Bacteria</taxon>
        <taxon>Bacillati</taxon>
        <taxon>Actinomycetota</taxon>
        <taxon>Actinomycetes</taxon>
        <taxon>Mycobacteriales</taxon>
        <taxon>Nocardiaceae</taxon>
        <taxon>Rhodococcoides</taxon>
    </lineage>
</organism>
<gene>
    <name evidence="2" type="ORF">GCM10007304_20710</name>
</gene>
<proteinExistence type="predicted"/>
<keyword evidence="1" id="KW-1133">Transmembrane helix</keyword>
<keyword evidence="1" id="KW-0812">Transmembrane</keyword>
<reference evidence="2" key="2">
    <citation type="submission" date="2020-09" db="EMBL/GenBank/DDBJ databases">
        <authorList>
            <person name="Sun Q."/>
            <person name="Sedlacek I."/>
        </authorList>
    </citation>
    <scope>NUCLEOTIDE SEQUENCE</scope>
    <source>
        <strain evidence="2">CCM 7905</strain>
    </source>
</reference>
<dbReference type="Proteomes" id="UP000654257">
    <property type="component" value="Unassembled WGS sequence"/>
</dbReference>
<evidence type="ECO:0000313" key="2">
    <source>
        <dbReference type="EMBL" id="GGG06442.1"/>
    </source>
</evidence>
<protein>
    <submittedName>
        <fullName evidence="2">Membrane protein</fullName>
    </submittedName>
</protein>
<comment type="caution">
    <text evidence="2">The sequence shown here is derived from an EMBL/GenBank/DDBJ whole genome shotgun (WGS) entry which is preliminary data.</text>
</comment>
<dbReference type="Pfam" id="PF12028">
    <property type="entry name" value="DUF3515"/>
    <property type="match status" value="1"/>
</dbReference>
<dbReference type="AlphaFoldDB" id="A0A917D3Y2"/>
<keyword evidence="3" id="KW-1185">Reference proteome</keyword>
<dbReference type="InterPro" id="IPR021903">
    <property type="entry name" value="DUF3515"/>
</dbReference>
<reference evidence="2" key="1">
    <citation type="journal article" date="2014" name="Int. J. Syst. Evol. Microbiol.">
        <title>Complete genome sequence of Corynebacterium casei LMG S-19264T (=DSM 44701T), isolated from a smear-ripened cheese.</title>
        <authorList>
            <consortium name="US DOE Joint Genome Institute (JGI-PGF)"/>
            <person name="Walter F."/>
            <person name="Albersmeier A."/>
            <person name="Kalinowski J."/>
            <person name="Ruckert C."/>
        </authorList>
    </citation>
    <scope>NUCLEOTIDE SEQUENCE</scope>
    <source>
        <strain evidence="2">CCM 7905</strain>
    </source>
</reference>
<dbReference type="EMBL" id="BMCU01000002">
    <property type="protein sequence ID" value="GGG06442.1"/>
    <property type="molecule type" value="Genomic_DNA"/>
</dbReference>
<evidence type="ECO:0000256" key="1">
    <source>
        <dbReference type="SAM" id="Phobius"/>
    </source>
</evidence>
<sequence length="193" mass="20041">MSSPDEPVAEETQVHPRTGMHPALLATAIALPVALVVGVIVAAVIATRTPVREPVVVGAVPAPQSESAQCGRLLGALPESYGDYSKAALAEPAPAGAAAWQSDAADPIVLRCGLDRPTEFDQASPLNVVDDVQWFQVSGADQGLQSSTWYAVDREVYVAVTIPDNSGPTPLQSISDAVTATLPETPIDPNPIN</sequence>
<keyword evidence="1" id="KW-0472">Membrane</keyword>
<evidence type="ECO:0000313" key="3">
    <source>
        <dbReference type="Proteomes" id="UP000654257"/>
    </source>
</evidence>